<evidence type="ECO:0000313" key="2">
    <source>
        <dbReference type="EMBL" id="SAK63498.1"/>
    </source>
</evidence>
<dbReference type="AlphaFoldDB" id="A0A158AZT9"/>
<dbReference type="InterPro" id="IPR002711">
    <property type="entry name" value="HNH"/>
</dbReference>
<dbReference type="Gene3D" id="1.10.30.50">
    <property type="match status" value="1"/>
</dbReference>
<dbReference type="Proteomes" id="UP000054911">
    <property type="component" value="Unassembled WGS sequence"/>
</dbReference>
<dbReference type="Pfam" id="PF01844">
    <property type="entry name" value="HNH"/>
    <property type="match status" value="1"/>
</dbReference>
<comment type="caution">
    <text evidence="2">The sequence shown here is derived from an EMBL/GenBank/DDBJ whole genome shotgun (WGS) entry which is preliminary data.</text>
</comment>
<dbReference type="RefSeq" id="WP_061175349.1">
    <property type="nucleotide sequence ID" value="NZ_FCOE02000008.1"/>
</dbReference>
<evidence type="ECO:0000259" key="1">
    <source>
        <dbReference type="SMART" id="SM00507"/>
    </source>
</evidence>
<reference evidence="2" key="1">
    <citation type="submission" date="2016-01" db="EMBL/GenBank/DDBJ databases">
        <authorList>
            <person name="Peeters C."/>
        </authorList>
    </citation>
    <scope>NUCLEOTIDE SEQUENCE [LARGE SCALE GENOMIC DNA]</scope>
    <source>
        <strain evidence="2">LMG 29323</strain>
    </source>
</reference>
<name>A0A158AZT9_9BURK</name>
<feature type="domain" description="HNH nuclease" evidence="1">
    <location>
        <begin position="13"/>
        <end position="72"/>
    </location>
</feature>
<dbReference type="GO" id="GO:0008270">
    <property type="term" value="F:zinc ion binding"/>
    <property type="evidence" value="ECO:0007669"/>
    <property type="project" value="InterPro"/>
</dbReference>
<dbReference type="GO" id="GO:0003676">
    <property type="term" value="F:nucleic acid binding"/>
    <property type="evidence" value="ECO:0007669"/>
    <property type="project" value="InterPro"/>
</dbReference>
<dbReference type="GO" id="GO:0004519">
    <property type="term" value="F:endonuclease activity"/>
    <property type="evidence" value="ECO:0007669"/>
    <property type="project" value="InterPro"/>
</dbReference>
<dbReference type="InterPro" id="IPR003615">
    <property type="entry name" value="HNH_nuc"/>
</dbReference>
<dbReference type="STRING" id="1777141.AWB80_02873"/>
<dbReference type="SMART" id="SM00507">
    <property type="entry name" value="HNHc"/>
    <property type="match status" value="1"/>
</dbReference>
<accession>A0A158AZT9</accession>
<dbReference type="EMBL" id="FCOE02000008">
    <property type="protein sequence ID" value="SAK63498.1"/>
    <property type="molecule type" value="Genomic_DNA"/>
</dbReference>
<evidence type="ECO:0000313" key="3">
    <source>
        <dbReference type="Proteomes" id="UP000054911"/>
    </source>
</evidence>
<dbReference type="OrthoDB" id="5292295at2"/>
<proteinExistence type="predicted"/>
<dbReference type="CDD" id="cd00085">
    <property type="entry name" value="HNHc"/>
    <property type="match status" value="1"/>
</dbReference>
<protein>
    <submittedName>
        <fullName evidence="2">Phage-like protein</fullName>
    </submittedName>
</protein>
<gene>
    <name evidence="2" type="ORF">AWB80_02873</name>
</gene>
<organism evidence="2 3">
    <name type="scientific">Caballeronia pedi</name>
    <dbReference type="NCBI Taxonomy" id="1777141"/>
    <lineage>
        <taxon>Bacteria</taxon>
        <taxon>Pseudomonadati</taxon>
        <taxon>Pseudomonadota</taxon>
        <taxon>Betaproteobacteria</taxon>
        <taxon>Burkholderiales</taxon>
        <taxon>Burkholderiaceae</taxon>
        <taxon>Caballeronia</taxon>
    </lineage>
</organism>
<keyword evidence="3" id="KW-1185">Reference proteome</keyword>
<sequence>MSAPDQPRQVRTRGRRWLRIRARHLAEYPLCVKCLSQGFTTQAQEVDHIVPLFKGGTDAPSNLQSLCVTCHADKTRDDCGLAPIGCDVFGSPIEAKRKFR</sequence>